<accession>A0ABY1QAC2</accession>
<protein>
    <submittedName>
        <fullName evidence="3">Uncharacterized SAM-binding protein YcdF, DUF218 family</fullName>
    </submittedName>
</protein>
<keyword evidence="1" id="KW-0472">Membrane</keyword>
<feature type="transmembrane region" description="Helical" evidence="1">
    <location>
        <begin position="42"/>
        <end position="63"/>
    </location>
</feature>
<dbReference type="EMBL" id="FXUL01000010">
    <property type="protein sequence ID" value="SMP64422.1"/>
    <property type="molecule type" value="Genomic_DNA"/>
</dbReference>
<dbReference type="PANTHER" id="PTHR30336">
    <property type="entry name" value="INNER MEMBRANE PROTEIN, PROBABLE PERMEASE"/>
    <property type="match status" value="1"/>
</dbReference>
<dbReference type="PANTHER" id="PTHR30336:SF4">
    <property type="entry name" value="ENVELOPE BIOGENESIS FACTOR ELYC"/>
    <property type="match status" value="1"/>
</dbReference>
<gene>
    <name evidence="3" type="ORF">SAMN06295970_1105</name>
</gene>
<organism evidence="3 4">
    <name type="scientific">Noviherbaspirillum suwonense</name>
    <dbReference type="NCBI Taxonomy" id="1224511"/>
    <lineage>
        <taxon>Bacteria</taxon>
        <taxon>Pseudomonadati</taxon>
        <taxon>Pseudomonadota</taxon>
        <taxon>Betaproteobacteria</taxon>
        <taxon>Burkholderiales</taxon>
        <taxon>Oxalobacteraceae</taxon>
        <taxon>Noviherbaspirillum</taxon>
    </lineage>
</organism>
<keyword evidence="1" id="KW-1133">Transmembrane helix</keyword>
<dbReference type="RefSeq" id="WP_283442856.1">
    <property type="nucleotide sequence ID" value="NZ_FXUL01000010.1"/>
</dbReference>
<evidence type="ECO:0000256" key="1">
    <source>
        <dbReference type="SAM" id="Phobius"/>
    </source>
</evidence>
<dbReference type="InterPro" id="IPR051599">
    <property type="entry name" value="Cell_Envelope_Assoc"/>
</dbReference>
<dbReference type="InterPro" id="IPR014729">
    <property type="entry name" value="Rossmann-like_a/b/a_fold"/>
</dbReference>
<evidence type="ECO:0000259" key="2">
    <source>
        <dbReference type="Pfam" id="PF02698"/>
    </source>
</evidence>
<keyword evidence="4" id="KW-1185">Reference proteome</keyword>
<name>A0ABY1QAC2_9BURK</name>
<dbReference type="Proteomes" id="UP001158049">
    <property type="component" value="Unassembled WGS sequence"/>
</dbReference>
<keyword evidence="1" id="KW-0812">Transmembrane</keyword>
<feature type="transmembrane region" description="Helical" evidence="1">
    <location>
        <begin position="6"/>
        <end position="30"/>
    </location>
</feature>
<sequence length="260" mass="27562">MSSAWLLTNAISALLLPPLNLLILGAVGLLVRRWLPRTGTGITLMSMALLALLSTSAGARLLASPLEAMTPPLASPDNAGAQAIVVLGGGRRRNAPEYDGQDVPRAAVLARLRYAVRLHRQTGLPMLVTGGSPEANADAEAELMARVLRDDFGAPARWVEGDSDNTAQNAQYSAGILRQAGISRILLVTDALHMPRSKRVFSQAGLTVTAAPTNYLGQGALIAADFIPGGGGLSDSHYAMHEWIGLLWCRMAHQRDSFVP</sequence>
<dbReference type="InterPro" id="IPR003848">
    <property type="entry name" value="DUF218"/>
</dbReference>
<proteinExistence type="predicted"/>
<evidence type="ECO:0000313" key="4">
    <source>
        <dbReference type="Proteomes" id="UP001158049"/>
    </source>
</evidence>
<feature type="domain" description="DUF218" evidence="2">
    <location>
        <begin position="82"/>
        <end position="245"/>
    </location>
</feature>
<dbReference type="CDD" id="cd06259">
    <property type="entry name" value="YdcF-like"/>
    <property type="match status" value="1"/>
</dbReference>
<dbReference type="Pfam" id="PF02698">
    <property type="entry name" value="DUF218"/>
    <property type="match status" value="1"/>
</dbReference>
<evidence type="ECO:0000313" key="3">
    <source>
        <dbReference type="EMBL" id="SMP64422.1"/>
    </source>
</evidence>
<comment type="caution">
    <text evidence="3">The sequence shown here is derived from an EMBL/GenBank/DDBJ whole genome shotgun (WGS) entry which is preliminary data.</text>
</comment>
<reference evidence="3 4" key="1">
    <citation type="submission" date="2017-05" db="EMBL/GenBank/DDBJ databases">
        <authorList>
            <person name="Varghese N."/>
            <person name="Submissions S."/>
        </authorList>
    </citation>
    <scope>NUCLEOTIDE SEQUENCE [LARGE SCALE GENOMIC DNA]</scope>
    <source>
        <strain evidence="3 4">DSM 26001</strain>
    </source>
</reference>
<dbReference type="Gene3D" id="3.40.50.620">
    <property type="entry name" value="HUPs"/>
    <property type="match status" value="1"/>
</dbReference>